<dbReference type="InterPro" id="IPR000524">
    <property type="entry name" value="Tscrpt_reg_HTH_GntR"/>
</dbReference>
<dbReference type="GO" id="GO:0045892">
    <property type="term" value="P:negative regulation of DNA-templated transcription"/>
    <property type="evidence" value="ECO:0007669"/>
    <property type="project" value="TreeGrafter"/>
</dbReference>
<dbReference type="GO" id="GO:0003700">
    <property type="term" value="F:DNA-binding transcription factor activity"/>
    <property type="evidence" value="ECO:0007669"/>
    <property type="project" value="InterPro"/>
</dbReference>
<evidence type="ECO:0000256" key="2">
    <source>
        <dbReference type="ARBA" id="ARBA00023125"/>
    </source>
</evidence>
<dbReference type="PANTHER" id="PTHR44846:SF17">
    <property type="entry name" value="GNTR-FAMILY TRANSCRIPTIONAL REGULATOR"/>
    <property type="match status" value="1"/>
</dbReference>
<dbReference type="InterPro" id="IPR036390">
    <property type="entry name" value="WH_DNA-bd_sf"/>
</dbReference>
<keyword evidence="6" id="KW-1185">Reference proteome</keyword>
<protein>
    <submittedName>
        <fullName evidence="5">UTRA domain-containing protein</fullName>
    </submittedName>
</protein>
<dbReference type="InterPro" id="IPR028978">
    <property type="entry name" value="Chorismate_lyase_/UTRA_dom_sf"/>
</dbReference>
<dbReference type="Gene3D" id="1.10.10.10">
    <property type="entry name" value="Winged helix-like DNA-binding domain superfamily/Winged helix DNA-binding domain"/>
    <property type="match status" value="1"/>
</dbReference>
<gene>
    <name evidence="5" type="ORF">GM661_11935</name>
</gene>
<dbReference type="RefSeq" id="WP_230867028.1">
    <property type="nucleotide sequence ID" value="NZ_CP046640.1"/>
</dbReference>
<name>A0A8A7KBK3_9FIRM</name>
<dbReference type="SUPFAM" id="SSF46785">
    <property type="entry name" value="Winged helix' DNA-binding domain"/>
    <property type="match status" value="1"/>
</dbReference>
<reference evidence="5" key="1">
    <citation type="submission" date="2019-12" db="EMBL/GenBank/DDBJ databases">
        <authorList>
            <person name="zhang j."/>
            <person name="sun C.M."/>
        </authorList>
    </citation>
    <scope>NUCLEOTIDE SEQUENCE</scope>
    <source>
        <strain evidence="5">NS-1</strain>
    </source>
</reference>
<dbReference type="GO" id="GO:0003677">
    <property type="term" value="F:DNA binding"/>
    <property type="evidence" value="ECO:0007669"/>
    <property type="project" value="UniProtKB-KW"/>
</dbReference>
<evidence type="ECO:0000256" key="3">
    <source>
        <dbReference type="ARBA" id="ARBA00023163"/>
    </source>
</evidence>
<feature type="domain" description="HTH gntR-type" evidence="4">
    <location>
        <begin position="6"/>
        <end position="74"/>
    </location>
</feature>
<dbReference type="AlphaFoldDB" id="A0A8A7KBK3"/>
<evidence type="ECO:0000313" key="5">
    <source>
        <dbReference type="EMBL" id="QTL98620.1"/>
    </source>
</evidence>
<dbReference type="InterPro" id="IPR036388">
    <property type="entry name" value="WH-like_DNA-bd_sf"/>
</dbReference>
<dbReference type="SMART" id="SM00345">
    <property type="entry name" value="HTH_GNTR"/>
    <property type="match status" value="1"/>
</dbReference>
<dbReference type="Pfam" id="PF07702">
    <property type="entry name" value="UTRA"/>
    <property type="match status" value="1"/>
</dbReference>
<dbReference type="Gene3D" id="3.40.1410.10">
    <property type="entry name" value="Chorismate lyase-like"/>
    <property type="match status" value="1"/>
</dbReference>
<dbReference type="InterPro" id="IPR011663">
    <property type="entry name" value="UTRA"/>
</dbReference>
<dbReference type="Proteomes" id="UP000665020">
    <property type="component" value="Chromosome"/>
</dbReference>
<dbReference type="EMBL" id="CP046640">
    <property type="protein sequence ID" value="QTL98620.1"/>
    <property type="molecule type" value="Genomic_DNA"/>
</dbReference>
<dbReference type="Pfam" id="PF00392">
    <property type="entry name" value="GntR"/>
    <property type="match status" value="1"/>
</dbReference>
<keyword evidence="1" id="KW-0805">Transcription regulation</keyword>
<keyword evidence="3" id="KW-0804">Transcription</keyword>
<evidence type="ECO:0000256" key="1">
    <source>
        <dbReference type="ARBA" id="ARBA00023015"/>
    </source>
</evidence>
<accession>A0A8A7KBK3</accession>
<sequence>MTDYSLASYKIIASEITQRIHTGDYLPGTYLPSENQLAREFEVTRTTIRKALNILKQKGTIDSFQGKGYIVRQLHWEQSLLQFYSFGHNIAENILNPATKLLSYQKINGLKNINEFLNIELWEIIRLRLMNENPLILETSYIPVKYLPQFEADELKQNSLYNLMKKNNVNIIKAKEYLEPVLPSLEDQEILGINEDTPLFQTIRYTYDSEQRLTEVRESLIRGDHFRFTVEMTL</sequence>
<dbReference type="PANTHER" id="PTHR44846">
    <property type="entry name" value="MANNOSYL-D-GLYCERATE TRANSPORT/METABOLISM SYSTEM REPRESSOR MNGR-RELATED"/>
    <property type="match status" value="1"/>
</dbReference>
<organism evidence="5 6">
    <name type="scientific">Iocasia fonsfrigidae</name>
    <dbReference type="NCBI Taxonomy" id="2682810"/>
    <lineage>
        <taxon>Bacteria</taxon>
        <taxon>Bacillati</taxon>
        <taxon>Bacillota</taxon>
        <taxon>Clostridia</taxon>
        <taxon>Halanaerobiales</taxon>
        <taxon>Halanaerobiaceae</taxon>
        <taxon>Iocasia</taxon>
    </lineage>
</organism>
<dbReference type="CDD" id="cd07377">
    <property type="entry name" value="WHTH_GntR"/>
    <property type="match status" value="1"/>
</dbReference>
<evidence type="ECO:0000313" key="6">
    <source>
        <dbReference type="Proteomes" id="UP000665020"/>
    </source>
</evidence>
<dbReference type="PRINTS" id="PR00035">
    <property type="entry name" value="HTHGNTR"/>
</dbReference>
<dbReference type="PROSITE" id="PS50949">
    <property type="entry name" value="HTH_GNTR"/>
    <property type="match status" value="1"/>
</dbReference>
<evidence type="ECO:0000259" key="4">
    <source>
        <dbReference type="PROSITE" id="PS50949"/>
    </source>
</evidence>
<keyword evidence="2" id="KW-0238">DNA-binding</keyword>
<dbReference type="KEGG" id="ifn:GM661_11935"/>
<dbReference type="SUPFAM" id="SSF64288">
    <property type="entry name" value="Chorismate lyase-like"/>
    <property type="match status" value="1"/>
</dbReference>
<dbReference type="SMART" id="SM00866">
    <property type="entry name" value="UTRA"/>
    <property type="match status" value="1"/>
</dbReference>
<dbReference type="InterPro" id="IPR050679">
    <property type="entry name" value="Bact_HTH_transcr_reg"/>
</dbReference>
<proteinExistence type="predicted"/>